<organism evidence="1">
    <name type="scientific">Salvia splendens</name>
    <name type="common">Scarlet sage</name>
    <dbReference type="NCBI Taxonomy" id="180675"/>
    <lineage>
        <taxon>Eukaryota</taxon>
        <taxon>Viridiplantae</taxon>
        <taxon>Streptophyta</taxon>
        <taxon>Embryophyta</taxon>
        <taxon>Tracheophyta</taxon>
        <taxon>Spermatophyta</taxon>
        <taxon>Magnoliopsida</taxon>
        <taxon>eudicotyledons</taxon>
        <taxon>Gunneridae</taxon>
        <taxon>Pentapetalae</taxon>
        <taxon>asterids</taxon>
        <taxon>lamiids</taxon>
        <taxon>Lamiales</taxon>
        <taxon>Lamiaceae</taxon>
        <taxon>Nepetoideae</taxon>
        <taxon>Mentheae</taxon>
        <taxon>Salviinae</taxon>
        <taxon>Salvia</taxon>
        <taxon>Salvia subgen. Calosphace</taxon>
        <taxon>core Calosphace</taxon>
    </lineage>
</organism>
<accession>A0A8X8XLG0</accession>
<dbReference type="EMBL" id="PNBA02000008">
    <property type="protein sequence ID" value="KAG6414699.1"/>
    <property type="molecule type" value="Genomic_DNA"/>
</dbReference>
<evidence type="ECO:0000313" key="2">
    <source>
        <dbReference type="Proteomes" id="UP000298416"/>
    </source>
</evidence>
<sequence length="163" mass="18581">MMVIGEERKASENEDYEIIAANLDYLMESMDVDSLEVKRVVHEYLIESMDVDSLEDVHTAEKMLTMLANLKFSQDDRISILVPELFRCFLSKRLMSEPMVISTGERLEAPHHFVGIKDENKERVVTDGVVKAVIEKCVAIRCALANFKVSNGDQISIVVPKWF</sequence>
<evidence type="ECO:0000313" key="1">
    <source>
        <dbReference type="EMBL" id="KAG6414699.1"/>
    </source>
</evidence>
<reference evidence="1" key="1">
    <citation type="submission" date="2018-01" db="EMBL/GenBank/DDBJ databases">
        <authorList>
            <person name="Mao J.F."/>
        </authorList>
    </citation>
    <scope>NUCLEOTIDE SEQUENCE</scope>
    <source>
        <strain evidence="1">Huo1</strain>
        <tissue evidence="1">Leaf</tissue>
    </source>
</reference>
<gene>
    <name evidence="1" type="ORF">SASPL_122072</name>
</gene>
<comment type="caution">
    <text evidence="1">The sequence shown here is derived from an EMBL/GenBank/DDBJ whole genome shotgun (WGS) entry which is preliminary data.</text>
</comment>
<keyword evidence="2" id="KW-1185">Reference proteome</keyword>
<reference evidence="1" key="2">
    <citation type="submission" date="2020-08" db="EMBL/GenBank/DDBJ databases">
        <title>Plant Genome Project.</title>
        <authorList>
            <person name="Zhang R.-G."/>
        </authorList>
    </citation>
    <scope>NUCLEOTIDE SEQUENCE</scope>
    <source>
        <strain evidence="1">Huo1</strain>
        <tissue evidence="1">Leaf</tissue>
    </source>
</reference>
<dbReference type="Proteomes" id="UP000298416">
    <property type="component" value="Unassembled WGS sequence"/>
</dbReference>
<name>A0A8X8XLG0_SALSN</name>
<protein>
    <submittedName>
        <fullName evidence="1">Uncharacterized protein</fullName>
    </submittedName>
</protein>
<proteinExistence type="predicted"/>
<dbReference type="AlphaFoldDB" id="A0A8X8XLG0"/>